<sequence>MSGMYATFAATADTVPDAVALEVAEDVLTYAELAALVDRLAARLVSSCGAVPAAVGLLASRSLAAYAGYLAALRLGAVVVPLNPSFPPARNQAMCVAAGVDVVVVDAAGAPQAGELTGAAQLRLTAPDWAAGLPDAWTRPCPSTSDDVAYVLFTSGSTGTPKGVPIRHRNLPGFLAHCRRQYGVEVGSRLSQTYDLTFDPSVGDMFTAWSAGATLVVPQTAEILTPARFVAARAITHWSSVPSVISLARRLRGLRPGSMPTLRSSVFAGEQLTVEQARAWAAAAPDSVVDNAYGPTELTITCLGHRLAASPREWLDTANGTVPIGRPNAGLEAVAVAEDGTVRTADTPDADGELCVRGHQRFDGYLDPAHDAGRFLRSAPEGTMTPVEGRPGPDDWYRTGDRVRAVAGQFVHMGRLDDQVKIRGYRIELGEIEAVLRAQPGIADAVVLALPAEGGDVALHALYTGAETESGQLSAAVAARLPEYMVPARFHHVDGFPVNNNGKVDRRALATSLESRS</sequence>
<dbReference type="EMBL" id="SNXZ01000007">
    <property type="protein sequence ID" value="TDP92847.1"/>
    <property type="molecule type" value="Genomic_DNA"/>
</dbReference>
<name>A0A4R6S1I9_LABRH</name>
<dbReference type="Pfam" id="PF13193">
    <property type="entry name" value="AMP-binding_C"/>
    <property type="match status" value="1"/>
</dbReference>
<dbReference type="GO" id="GO:0005737">
    <property type="term" value="C:cytoplasm"/>
    <property type="evidence" value="ECO:0007669"/>
    <property type="project" value="TreeGrafter"/>
</dbReference>
<dbReference type="PANTHER" id="PTHR45527">
    <property type="entry name" value="NONRIBOSOMAL PEPTIDE SYNTHETASE"/>
    <property type="match status" value="1"/>
</dbReference>
<dbReference type="Proteomes" id="UP000295444">
    <property type="component" value="Unassembled WGS sequence"/>
</dbReference>
<dbReference type="InterPro" id="IPR000873">
    <property type="entry name" value="AMP-dep_synth/lig_dom"/>
</dbReference>
<dbReference type="InterPro" id="IPR042099">
    <property type="entry name" value="ANL_N_sf"/>
</dbReference>
<dbReference type="OrthoDB" id="3243414at2"/>
<keyword evidence="4" id="KW-1185">Reference proteome</keyword>
<organism evidence="3 4">
    <name type="scientific">Labedaea rhizosphaerae</name>
    <dbReference type="NCBI Taxonomy" id="598644"/>
    <lineage>
        <taxon>Bacteria</taxon>
        <taxon>Bacillati</taxon>
        <taxon>Actinomycetota</taxon>
        <taxon>Actinomycetes</taxon>
        <taxon>Pseudonocardiales</taxon>
        <taxon>Pseudonocardiaceae</taxon>
        <taxon>Labedaea</taxon>
    </lineage>
</organism>
<feature type="domain" description="AMP-binding enzyme C-terminal" evidence="2">
    <location>
        <begin position="431"/>
        <end position="503"/>
    </location>
</feature>
<dbReference type="RefSeq" id="WP_133853198.1">
    <property type="nucleotide sequence ID" value="NZ_SNXZ01000007.1"/>
</dbReference>
<dbReference type="GO" id="GO:0043041">
    <property type="term" value="P:amino acid activation for nonribosomal peptide biosynthetic process"/>
    <property type="evidence" value="ECO:0007669"/>
    <property type="project" value="TreeGrafter"/>
</dbReference>
<protein>
    <submittedName>
        <fullName evidence="3">Amino acid adenylation domain-containing protein</fullName>
    </submittedName>
</protein>
<dbReference type="InterPro" id="IPR020845">
    <property type="entry name" value="AMP-binding_CS"/>
</dbReference>
<dbReference type="PROSITE" id="PS00455">
    <property type="entry name" value="AMP_BINDING"/>
    <property type="match status" value="1"/>
</dbReference>
<dbReference type="GO" id="GO:0044550">
    <property type="term" value="P:secondary metabolite biosynthetic process"/>
    <property type="evidence" value="ECO:0007669"/>
    <property type="project" value="TreeGrafter"/>
</dbReference>
<gene>
    <name evidence="3" type="ORF">EV186_10762</name>
</gene>
<dbReference type="InterPro" id="IPR045851">
    <property type="entry name" value="AMP-bd_C_sf"/>
</dbReference>
<evidence type="ECO:0000259" key="1">
    <source>
        <dbReference type="Pfam" id="PF00501"/>
    </source>
</evidence>
<comment type="caution">
    <text evidence="3">The sequence shown here is derived from an EMBL/GenBank/DDBJ whole genome shotgun (WGS) entry which is preliminary data.</text>
</comment>
<proteinExistence type="predicted"/>
<dbReference type="PANTHER" id="PTHR45527:SF1">
    <property type="entry name" value="FATTY ACID SYNTHASE"/>
    <property type="match status" value="1"/>
</dbReference>
<evidence type="ECO:0000313" key="4">
    <source>
        <dbReference type="Proteomes" id="UP000295444"/>
    </source>
</evidence>
<dbReference type="SUPFAM" id="SSF56801">
    <property type="entry name" value="Acetyl-CoA synthetase-like"/>
    <property type="match status" value="1"/>
</dbReference>
<dbReference type="Gene3D" id="3.30.300.30">
    <property type="match status" value="1"/>
</dbReference>
<dbReference type="AlphaFoldDB" id="A0A4R6S1I9"/>
<evidence type="ECO:0000313" key="3">
    <source>
        <dbReference type="EMBL" id="TDP92847.1"/>
    </source>
</evidence>
<feature type="domain" description="AMP-dependent synthetase/ligase" evidence="1">
    <location>
        <begin position="8"/>
        <end position="366"/>
    </location>
</feature>
<accession>A0A4R6S1I9</accession>
<dbReference type="Gene3D" id="3.40.50.12780">
    <property type="entry name" value="N-terminal domain of ligase-like"/>
    <property type="match status" value="1"/>
</dbReference>
<dbReference type="NCBIfam" id="TIGR01733">
    <property type="entry name" value="AA-adenyl-dom"/>
    <property type="match status" value="1"/>
</dbReference>
<evidence type="ECO:0000259" key="2">
    <source>
        <dbReference type="Pfam" id="PF13193"/>
    </source>
</evidence>
<dbReference type="Pfam" id="PF00501">
    <property type="entry name" value="AMP-binding"/>
    <property type="match status" value="1"/>
</dbReference>
<dbReference type="InterPro" id="IPR025110">
    <property type="entry name" value="AMP-bd_C"/>
</dbReference>
<dbReference type="GO" id="GO:0031177">
    <property type="term" value="F:phosphopantetheine binding"/>
    <property type="evidence" value="ECO:0007669"/>
    <property type="project" value="TreeGrafter"/>
</dbReference>
<reference evidence="3 4" key="1">
    <citation type="submission" date="2019-03" db="EMBL/GenBank/DDBJ databases">
        <title>Genomic Encyclopedia of Type Strains, Phase IV (KMG-IV): sequencing the most valuable type-strain genomes for metagenomic binning, comparative biology and taxonomic classification.</title>
        <authorList>
            <person name="Goeker M."/>
        </authorList>
    </citation>
    <scope>NUCLEOTIDE SEQUENCE [LARGE SCALE GENOMIC DNA]</scope>
    <source>
        <strain evidence="3 4">DSM 45361</strain>
    </source>
</reference>
<dbReference type="InterPro" id="IPR010071">
    <property type="entry name" value="AA_adenyl_dom"/>
</dbReference>